<dbReference type="InterPro" id="IPR011048">
    <property type="entry name" value="Haem_d1_sf"/>
</dbReference>
<organism evidence="2 3">
    <name type="scientific">Cohnella nanjingensis</name>
    <dbReference type="NCBI Taxonomy" id="1387779"/>
    <lineage>
        <taxon>Bacteria</taxon>
        <taxon>Bacillati</taxon>
        <taxon>Bacillota</taxon>
        <taxon>Bacilli</taxon>
        <taxon>Bacillales</taxon>
        <taxon>Paenibacillaceae</taxon>
        <taxon>Cohnella</taxon>
    </lineage>
</organism>
<dbReference type="PANTHER" id="PTHR30344:SF1">
    <property type="entry name" value="6-PHOSPHOGLUCONOLACTONASE"/>
    <property type="match status" value="1"/>
</dbReference>
<dbReference type="Proteomes" id="UP000547209">
    <property type="component" value="Unassembled WGS sequence"/>
</dbReference>
<dbReference type="PANTHER" id="PTHR30344">
    <property type="entry name" value="6-PHOSPHOGLUCONOLACTONASE-RELATED"/>
    <property type="match status" value="1"/>
</dbReference>
<comment type="similarity">
    <text evidence="1">Belongs to the cycloisomerase 2 family.</text>
</comment>
<dbReference type="Gene3D" id="2.130.10.10">
    <property type="entry name" value="YVTN repeat-like/Quinoprotein amine dehydrogenase"/>
    <property type="match status" value="1"/>
</dbReference>
<gene>
    <name evidence="2" type="ORF">H7C19_12630</name>
</gene>
<dbReference type="GO" id="GO:0017057">
    <property type="term" value="F:6-phosphogluconolactonase activity"/>
    <property type="evidence" value="ECO:0007669"/>
    <property type="project" value="TreeGrafter"/>
</dbReference>
<dbReference type="InterPro" id="IPR019405">
    <property type="entry name" value="Lactonase_7-beta_prop"/>
</dbReference>
<sequence>MPQESRPYQLFVGSYSAAAEEGLRILAFDPEHGKLQHLQGLSGIDSPSFLAFDAQRSRLYAVSETGDGNVQGGAVVAVRVDPASGQLTEINRQPTYGDHPCHLAIDPSGEWLLLVNYTGGSIAVYPIDGDGALGPVSQKLAHAGSSVNAERQEGPHPHAIYAVPGTDCYLVNDLGTDTVYAYRLDRQQGALLPHRETKVEPGVGPRHLAIHPTRPIVYVIEELTSAIAVFAFDASEGSLTHLQTVSTLPDSFAGESTCAEVAVSRDGKYVYGSNRGHDSIASFRVGADGLLEPIGHTPSGGKTPRNFLPLPDGKWLLAANQDSDWVAVLSIDADGYPTPTDEGYAMRKPVCIRLR</sequence>
<accession>A0A7X0VFQ3</accession>
<proteinExistence type="inferred from homology"/>
<keyword evidence="3" id="KW-1185">Reference proteome</keyword>
<dbReference type="EMBL" id="JACJVP010000022">
    <property type="protein sequence ID" value="MBB6671528.1"/>
    <property type="molecule type" value="Genomic_DNA"/>
</dbReference>
<name>A0A7X0VFQ3_9BACL</name>
<reference evidence="2 3" key="1">
    <citation type="submission" date="2020-08" db="EMBL/GenBank/DDBJ databases">
        <title>Cohnella phylogeny.</title>
        <authorList>
            <person name="Dunlap C."/>
        </authorList>
    </citation>
    <scope>NUCLEOTIDE SEQUENCE [LARGE SCALE GENOMIC DNA]</scope>
    <source>
        <strain evidence="2 3">DSM 28246</strain>
    </source>
</reference>
<dbReference type="AlphaFoldDB" id="A0A7X0VFQ3"/>
<dbReference type="RefSeq" id="WP_185143013.1">
    <property type="nucleotide sequence ID" value="NZ_JACJVP010000022.1"/>
</dbReference>
<dbReference type="SUPFAM" id="SSF51004">
    <property type="entry name" value="C-terminal (heme d1) domain of cytochrome cd1-nitrite reductase"/>
    <property type="match status" value="1"/>
</dbReference>
<evidence type="ECO:0000256" key="1">
    <source>
        <dbReference type="ARBA" id="ARBA00005564"/>
    </source>
</evidence>
<evidence type="ECO:0000313" key="3">
    <source>
        <dbReference type="Proteomes" id="UP000547209"/>
    </source>
</evidence>
<dbReference type="InterPro" id="IPR050282">
    <property type="entry name" value="Cycloisomerase_2"/>
</dbReference>
<dbReference type="InterPro" id="IPR015943">
    <property type="entry name" value="WD40/YVTN_repeat-like_dom_sf"/>
</dbReference>
<dbReference type="GO" id="GO:0005829">
    <property type="term" value="C:cytosol"/>
    <property type="evidence" value="ECO:0007669"/>
    <property type="project" value="TreeGrafter"/>
</dbReference>
<evidence type="ECO:0000313" key="2">
    <source>
        <dbReference type="EMBL" id="MBB6671528.1"/>
    </source>
</evidence>
<comment type="caution">
    <text evidence="2">The sequence shown here is derived from an EMBL/GenBank/DDBJ whole genome shotgun (WGS) entry which is preliminary data.</text>
</comment>
<dbReference type="Pfam" id="PF10282">
    <property type="entry name" value="Lactonase"/>
    <property type="match status" value="1"/>
</dbReference>
<protein>
    <submittedName>
        <fullName evidence="2">Lactonase family protein</fullName>
    </submittedName>
</protein>